<evidence type="ECO:0000313" key="2">
    <source>
        <dbReference type="EMBL" id="NDY57915.1"/>
    </source>
</evidence>
<dbReference type="PANTHER" id="PTHR21015:SF28">
    <property type="entry name" value="SLL1722 PROTEIN"/>
    <property type="match status" value="1"/>
</dbReference>
<dbReference type="EMBL" id="JAAGRQ010000068">
    <property type="protein sequence ID" value="NDY57915.1"/>
    <property type="molecule type" value="Genomic_DNA"/>
</dbReference>
<dbReference type="GO" id="GO:0016758">
    <property type="term" value="F:hexosyltransferase activity"/>
    <property type="evidence" value="ECO:0007669"/>
    <property type="project" value="InterPro"/>
</dbReference>
<accession>A0A7K3NQ49</accession>
<organism evidence="2 3">
    <name type="scientific">Desulfolutivibrio sulfodismutans</name>
    <dbReference type="NCBI Taxonomy" id="63561"/>
    <lineage>
        <taxon>Bacteria</taxon>
        <taxon>Pseudomonadati</taxon>
        <taxon>Thermodesulfobacteriota</taxon>
        <taxon>Desulfovibrionia</taxon>
        <taxon>Desulfovibrionales</taxon>
        <taxon>Desulfovibrionaceae</taxon>
        <taxon>Desulfolutivibrio</taxon>
    </lineage>
</organism>
<dbReference type="Proteomes" id="UP000469724">
    <property type="component" value="Unassembled WGS sequence"/>
</dbReference>
<dbReference type="SUPFAM" id="SSF53756">
    <property type="entry name" value="UDP-Glycosyltransferase/glycogen phosphorylase"/>
    <property type="match status" value="1"/>
</dbReference>
<dbReference type="Pfam" id="PF04101">
    <property type="entry name" value="Glyco_tran_28_C"/>
    <property type="match status" value="1"/>
</dbReference>
<feature type="domain" description="Glycosyl transferase family 28 C-terminal" evidence="1">
    <location>
        <begin position="273"/>
        <end position="364"/>
    </location>
</feature>
<reference evidence="2 3" key="1">
    <citation type="submission" date="2020-02" db="EMBL/GenBank/DDBJ databases">
        <title>Comparative genomics of sulfur disproportionating microorganisms.</title>
        <authorList>
            <person name="Ward L.M."/>
            <person name="Bertran E."/>
            <person name="Johnston D.T."/>
        </authorList>
    </citation>
    <scope>NUCLEOTIDE SEQUENCE [LARGE SCALE GENOMIC DNA]</scope>
    <source>
        <strain evidence="2 3">DSM 3696</strain>
    </source>
</reference>
<name>A0A7K3NQ49_9BACT</name>
<comment type="caution">
    <text evidence="2">The sequence shown here is derived from an EMBL/GenBank/DDBJ whole genome shotgun (WGS) entry which is preliminary data.</text>
</comment>
<dbReference type="InterPro" id="IPR007235">
    <property type="entry name" value="Glyco_trans_28_C"/>
</dbReference>
<dbReference type="RefSeq" id="WP_163302996.1">
    <property type="nucleotide sequence ID" value="NZ_JAAGRQ010000068.1"/>
</dbReference>
<keyword evidence="3" id="KW-1185">Reference proteome</keyword>
<keyword evidence="2" id="KW-0808">Transferase</keyword>
<dbReference type="PANTHER" id="PTHR21015">
    <property type="entry name" value="UDP-N-ACETYLGLUCOSAMINE--N-ACETYLMURAMYL-(PENTAPEPTIDE) PYROPHOSPHORYL-UNDECAPRENOL N-ACETYLGLUCOSAMINE TRANSFERASE 1"/>
    <property type="match status" value="1"/>
</dbReference>
<evidence type="ECO:0000259" key="1">
    <source>
        <dbReference type="Pfam" id="PF04101"/>
    </source>
</evidence>
<evidence type="ECO:0000313" key="3">
    <source>
        <dbReference type="Proteomes" id="UP000469724"/>
    </source>
</evidence>
<proteinExistence type="predicted"/>
<dbReference type="Gene3D" id="3.40.50.2000">
    <property type="entry name" value="Glycogen Phosphorylase B"/>
    <property type="match status" value="1"/>
</dbReference>
<dbReference type="AlphaFoldDB" id="A0A7K3NQ49"/>
<protein>
    <submittedName>
        <fullName evidence="2">Glycosyltransferase</fullName>
    </submittedName>
</protein>
<gene>
    <name evidence="2" type="ORF">G3N56_14360</name>
</gene>
<sequence length="399" mass="42456">MKILFYCQHVLGLGHFMRSLEIVAALAPDQVVLVSGGPPVPVPLPPHVREVRLPALEMDADFTRLSATDGGGLADVKERRREILLSLLDAERPDVFFVELYPFGRKAFEFELVPALSAIREGRFGPVRVVCGLRDILVEKKDQAAYEARVIARLNAFFDLVTIHADPALFPLSATFSRTADIDAPVRYSGYVAPPEAPADLPAAAVRARLGVPPGNRLLAASAGGGRVGGEVLAAVVSALALPRAAGLGPISLRVFSGPYAPQEEYAALQAAAATLPDARVERFAADFPAILRAADLSVSLAGYNTVMAVLRAGVRALVRPFDQNREQRLRASRLAELGLLGVLEAADLEPGRLLSRLDGILAAPPPQRTAVRLDGAAGTARILREWGMAAGMPGSKIP</sequence>